<keyword evidence="2" id="KW-1185">Reference proteome</keyword>
<evidence type="ECO:0000313" key="2">
    <source>
        <dbReference type="Proteomes" id="UP000751190"/>
    </source>
</evidence>
<sequence>MSTDSLLEADVQRMCESLLARGEARLGELQEGLERGDQELRAVLDDFAAEASREEARVRAELESRKAARAVVLAPSSQRPAAGEAEDVDIDELEAQSALSQALVEKWVPRDIGPGWRL</sequence>
<reference evidence="1" key="1">
    <citation type="submission" date="2021-05" db="EMBL/GenBank/DDBJ databases">
        <title>The genome of the haptophyte Pavlova lutheri (Diacronema luteri, Pavlovales) - a model for lipid biosynthesis in eukaryotic algae.</title>
        <authorList>
            <person name="Hulatt C.J."/>
            <person name="Posewitz M.C."/>
        </authorList>
    </citation>
    <scope>NUCLEOTIDE SEQUENCE</scope>
    <source>
        <strain evidence="1">NIVA-4/92</strain>
    </source>
</reference>
<name>A0A8J6C8J9_DIALT</name>
<organism evidence="1 2">
    <name type="scientific">Diacronema lutheri</name>
    <name type="common">Unicellular marine alga</name>
    <name type="synonym">Monochrysis lutheri</name>
    <dbReference type="NCBI Taxonomy" id="2081491"/>
    <lineage>
        <taxon>Eukaryota</taxon>
        <taxon>Haptista</taxon>
        <taxon>Haptophyta</taxon>
        <taxon>Pavlovophyceae</taxon>
        <taxon>Pavlovales</taxon>
        <taxon>Pavlovaceae</taxon>
        <taxon>Diacronema</taxon>
    </lineage>
</organism>
<evidence type="ECO:0000313" key="1">
    <source>
        <dbReference type="EMBL" id="KAG8458543.1"/>
    </source>
</evidence>
<protein>
    <submittedName>
        <fullName evidence="1">Uncharacterized protein</fullName>
    </submittedName>
</protein>
<proteinExistence type="predicted"/>
<dbReference type="AlphaFoldDB" id="A0A8J6C8J9"/>
<dbReference type="Proteomes" id="UP000751190">
    <property type="component" value="Unassembled WGS sequence"/>
</dbReference>
<dbReference type="EMBL" id="JAGTXO010000050">
    <property type="protein sequence ID" value="KAG8458543.1"/>
    <property type="molecule type" value="Genomic_DNA"/>
</dbReference>
<gene>
    <name evidence="1" type="ORF">KFE25_003078</name>
</gene>
<accession>A0A8J6C8J9</accession>
<comment type="caution">
    <text evidence="1">The sequence shown here is derived from an EMBL/GenBank/DDBJ whole genome shotgun (WGS) entry which is preliminary data.</text>
</comment>